<dbReference type="EMBL" id="NRSD01000001">
    <property type="protein sequence ID" value="MBK1643068.1"/>
    <property type="molecule type" value="Genomic_DNA"/>
</dbReference>
<dbReference type="Proteomes" id="UP001138802">
    <property type="component" value="Unassembled WGS sequence"/>
</dbReference>
<feature type="compositionally biased region" description="Basic and acidic residues" evidence="1">
    <location>
        <begin position="69"/>
        <end position="79"/>
    </location>
</feature>
<reference evidence="2 3" key="1">
    <citation type="journal article" date="2020" name="Microorganisms">
        <title>Osmotic Adaptation and Compatible Solute Biosynthesis of Phototrophic Bacteria as Revealed from Genome Analyses.</title>
        <authorList>
            <person name="Imhoff J.F."/>
            <person name="Rahn T."/>
            <person name="Kunzel S."/>
            <person name="Keller A."/>
            <person name="Neulinger S.C."/>
        </authorList>
    </citation>
    <scope>NUCLEOTIDE SEQUENCE [LARGE SCALE GENOMIC DNA]</scope>
    <source>
        <strain evidence="2 3">DSM 21303</strain>
    </source>
</reference>
<comment type="caution">
    <text evidence="2">The sequence shown here is derived from an EMBL/GenBank/DDBJ whole genome shotgun (WGS) entry which is preliminary data.</text>
</comment>
<feature type="region of interest" description="Disordered" evidence="1">
    <location>
        <begin position="66"/>
        <end position="88"/>
    </location>
</feature>
<dbReference type="RefSeq" id="WP_200385875.1">
    <property type="nucleotide sequence ID" value="NZ_NRSD01000001.1"/>
</dbReference>
<gene>
    <name evidence="2" type="ORF">CKO25_00035</name>
</gene>
<evidence type="ECO:0000313" key="3">
    <source>
        <dbReference type="Proteomes" id="UP001138802"/>
    </source>
</evidence>
<dbReference type="AlphaFoldDB" id="A0A9X1B7B2"/>
<organism evidence="2 3">
    <name type="scientific">Thiocapsa imhoffii</name>
    <dbReference type="NCBI Taxonomy" id="382777"/>
    <lineage>
        <taxon>Bacteria</taxon>
        <taxon>Pseudomonadati</taxon>
        <taxon>Pseudomonadota</taxon>
        <taxon>Gammaproteobacteria</taxon>
        <taxon>Chromatiales</taxon>
        <taxon>Chromatiaceae</taxon>
        <taxon>Thiocapsa</taxon>
    </lineage>
</organism>
<accession>A0A9X1B7B2</accession>
<evidence type="ECO:0000313" key="2">
    <source>
        <dbReference type="EMBL" id="MBK1643068.1"/>
    </source>
</evidence>
<protein>
    <submittedName>
        <fullName evidence="2">Uncharacterized protein</fullName>
    </submittedName>
</protein>
<evidence type="ECO:0000256" key="1">
    <source>
        <dbReference type="SAM" id="MobiDB-lite"/>
    </source>
</evidence>
<sequence>MQSLTFETKVPTDHQVQLPDDLPVGVLVRITVERLTDDPMAEDYQPRTEIGRLALAARKAYLASGGELRSADEISEEVRRRRGGLSDE</sequence>
<name>A0A9X1B7B2_9GAMM</name>
<proteinExistence type="predicted"/>
<keyword evidence="3" id="KW-1185">Reference proteome</keyword>